<organism evidence="10 11">
    <name type="scientific">Verticillium longisporum</name>
    <name type="common">Verticillium dahliae var. longisporum</name>
    <dbReference type="NCBI Taxonomy" id="100787"/>
    <lineage>
        <taxon>Eukaryota</taxon>
        <taxon>Fungi</taxon>
        <taxon>Dikarya</taxon>
        <taxon>Ascomycota</taxon>
        <taxon>Pezizomycotina</taxon>
        <taxon>Sordariomycetes</taxon>
        <taxon>Hypocreomycetidae</taxon>
        <taxon>Glomerellales</taxon>
        <taxon>Plectosphaerellaceae</taxon>
        <taxon>Verticillium</taxon>
    </lineage>
</organism>
<feature type="domain" description="Major facilitator superfamily (MFS) profile" evidence="9">
    <location>
        <begin position="55"/>
        <end position="704"/>
    </location>
</feature>
<dbReference type="Proteomes" id="UP000044602">
    <property type="component" value="Unassembled WGS sequence"/>
</dbReference>
<feature type="transmembrane region" description="Helical" evidence="8">
    <location>
        <begin position="420"/>
        <end position="441"/>
    </location>
</feature>
<dbReference type="GO" id="GO:0016020">
    <property type="term" value="C:membrane"/>
    <property type="evidence" value="ECO:0007669"/>
    <property type="project" value="UniProtKB-SubCell"/>
</dbReference>
<evidence type="ECO:0000256" key="4">
    <source>
        <dbReference type="ARBA" id="ARBA00022692"/>
    </source>
</evidence>
<feature type="region of interest" description="Disordered" evidence="7">
    <location>
        <begin position="756"/>
        <end position="785"/>
    </location>
</feature>
<feature type="transmembrane region" description="Helical" evidence="8">
    <location>
        <begin position="388"/>
        <end position="408"/>
    </location>
</feature>
<evidence type="ECO:0000256" key="5">
    <source>
        <dbReference type="ARBA" id="ARBA00022989"/>
    </source>
</evidence>
<evidence type="ECO:0000259" key="9">
    <source>
        <dbReference type="PROSITE" id="PS50850"/>
    </source>
</evidence>
<evidence type="ECO:0000256" key="8">
    <source>
        <dbReference type="SAM" id="Phobius"/>
    </source>
</evidence>
<dbReference type="NCBIfam" id="TIGR00879">
    <property type="entry name" value="SP"/>
    <property type="match status" value="1"/>
</dbReference>
<dbReference type="PANTHER" id="PTHR48022:SF68">
    <property type="entry name" value="MAJOR FACILITATOR SUPERFAMILY (MFS) PROFILE DOMAIN-CONTAINING PROTEIN-RELATED"/>
    <property type="match status" value="1"/>
</dbReference>
<dbReference type="Gene3D" id="1.20.1250.20">
    <property type="entry name" value="MFS general substrate transporter like domains"/>
    <property type="match status" value="2"/>
</dbReference>
<feature type="transmembrane region" description="Helical" evidence="8">
    <location>
        <begin position="173"/>
        <end position="193"/>
    </location>
</feature>
<evidence type="ECO:0000256" key="6">
    <source>
        <dbReference type="ARBA" id="ARBA00023136"/>
    </source>
</evidence>
<evidence type="ECO:0000313" key="10">
    <source>
        <dbReference type="EMBL" id="CRK40563.1"/>
    </source>
</evidence>
<protein>
    <recommendedName>
        <fullName evidence="9">Major facilitator superfamily (MFS) profile domain-containing protein</fullName>
    </recommendedName>
</protein>
<feature type="compositionally biased region" description="Polar residues" evidence="7">
    <location>
        <begin position="760"/>
        <end position="770"/>
    </location>
</feature>
<feature type="transmembrane region" description="Helical" evidence="8">
    <location>
        <begin position="576"/>
        <end position="594"/>
    </location>
</feature>
<keyword evidence="4 8" id="KW-0812">Transmembrane</keyword>
<dbReference type="Pfam" id="PF00083">
    <property type="entry name" value="Sugar_tr"/>
    <property type="match status" value="2"/>
</dbReference>
<feature type="transmembrane region" description="Helical" evidence="8">
    <location>
        <begin position="237"/>
        <end position="258"/>
    </location>
</feature>
<gene>
    <name evidence="10" type="ORF">BN1708_008279</name>
</gene>
<keyword evidence="3" id="KW-0813">Transport</keyword>
<feature type="transmembrane region" description="Helical" evidence="8">
    <location>
        <begin position="510"/>
        <end position="533"/>
    </location>
</feature>
<evidence type="ECO:0000256" key="1">
    <source>
        <dbReference type="ARBA" id="ARBA00004141"/>
    </source>
</evidence>
<dbReference type="PANTHER" id="PTHR48022">
    <property type="entry name" value="PLASTIDIC GLUCOSE TRANSPORTER 4"/>
    <property type="match status" value="1"/>
</dbReference>
<feature type="transmembrane region" description="Helical" evidence="8">
    <location>
        <begin position="119"/>
        <end position="138"/>
    </location>
</feature>
<evidence type="ECO:0000256" key="7">
    <source>
        <dbReference type="SAM" id="MobiDB-lite"/>
    </source>
</evidence>
<feature type="transmembrane region" description="Helical" evidence="8">
    <location>
        <begin position="682"/>
        <end position="700"/>
    </location>
</feature>
<dbReference type="InterPro" id="IPR036259">
    <property type="entry name" value="MFS_trans_sf"/>
</dbReference>
<feature type="transmembrane region" description="Helical" evidence="8">
    <location>
        <begin position="205"/>
        <end position="225"/>
    </location>
</feature>
<dbReference type="STRING" id="100787.A0A0G4N274"/>
<dbReference type="InterPro" id="IPR020846">
    <property type="entry name" value="MFS_dom"/>
</dbReference>
<dbReference type="InterPro" id="IPR003663">
    <property type="entry name" value="Sugar/inositol_transpt"/>
</dbReference>
<dbReference type="EMBL" id="CVQH01026416">
    <property type="protein sequence ID" value="CRK40563.1"/>
    <property type="molecule type" value="Genomic_DNA"/>
</dbReference>
<accession>A0A0G4N274</accession>
<comment type="similarity">
    <text evidence="2">Belongs to the major facilitator superfamily. Sugar transporter (TC 2.A.1.1) family.</text>
</comment>
<comment type="subcellular location">
    <subcellularLocation>
        <location evidence="1">Membrane</location>
        <topology evidence="1">Multi-pass membrane protein</topology>
    </subcellularLocation>
</comment>
<sequence>MSEKSDRADTINNHQGTVDSAPKSGFSRFCSKMGDLPQCKVNGKLLRGAALNWGIGVIASCGFLMFGYDQGVLSGLLTLDDFQKNQALMTPLDASNPLCWNDDGSRDERYCHGDANTQAAGVALYQIGCFLGAVLILFYGESWGRRSSTFWGSLIMIIGGIMQAASFEYGLFVSGRVVGGIGNGMVTSTIPTWQSECARPEKRGFLILISGALISGGIMISYWVVYGFYFLEGQVRWRFPVMFQSFFTILVMIGLLYLPDSPRWLLMKGRTAEAREVIGRLLDRPEHSAEVDEEVNQIAAALNVEQNGGRFKRLLTNGPSQNLRRTLLGVAAQFFQQICGINLITYYATFVFENSLGGRVVGGIGNGMVTSTIPTWQSECARPEKRGFLILISGALISGGIMISYWVVYGFYFLEGQVRWRFPVMFQSFFTILVMIGLLYLPDSPRWLLMKGRTAEAREVIGRLLDRPEDSAEVDEEVNQIAAALNVEQNGGRFKRLLTNGPSQNLRRTLLGIAAQFFQQICGINLITYYATFVFENSLGFGPQLSRLLAALNGTEYFLASLVALPLIERVGRRKLMLFGAFGMMGSMAILAGTTSTGTTNEDGAPQLSTAYGVTAVVFLFAFNSFFAVGWLGMTWLYPAEVTGLNIRIQANALSTCSNWISNFLIVMITPPAFANLQWKTYVMFAVFNAALIPCVYLYFPETSKRSLEEIDLYFARAWSEGVSPVKMAKTMPRYTATKLDSELAKYFSAADIEQRRGSMLQSRRPSAMTQAPDEPSVNKNTTTQ</sequence>
<keyword evidence="5 8" id="KW-1133">Transmembrane helix</keyword>
<dbReference type="AlphaFoldDB" id="A0A0G4N274"/>
<dbReference type="SUPFAM" id="SSF103473">
    <property type="entry name" value="MFS general substrate transporter"/>
    <property type="match status" value="2"/>
</dbReference>
<evidence type="ECO:0000256" key="3">
    <source>
        <dbReference type="ARBA" id="ARBA00022448"/>
    </source>
</evidence>
<keyword evidence="11" id="KW-1185">Reference proteome</keyword>
<proteinExistence type="inferred from homology"/>
<feature type="transmembrane region" description="Helical" evidence="8">
    <location>
        <begin position="614"/>
        <end position="639"/>
    </location>
</feature>
<keyword evidence="6 8" id="KW-0472">Membrane</keyword>
<reference evidence="10 11" key="1">
    <citation type="submission" date="2015-05" db="EMBL/GenBank/DDBJ databases">
        <authorList>
            <person name="Wang D.B."/>
            <person name="Wang M."/>
        </authorList>
    </citation>
    <scope>NUCLEOTIDE SEQUENCE [LARGE SCALE GENOMIC DNA]</scope>
    <source>
        <strain evidence="10">VL1</strain>
    </source>
</reference>
<dbReference type="GO" id="GO:0005351">
    <property type="term" value="F:carbohydrate:proton symporter activity"/>
    <property type="evidence" value="ECO:0007669"/>
    <property type="project" value="TreeGrafter"/>
</dbReference>
<dbReference type="PRINTS" id="PR00171">
    <property type="entry name" value="SUGRTRNSPORT"/>
</dbReference>
<feature type="transmembrane region" description="Helical" evidence="8">
    <location>
        <begin position="651"/>
        <end position="670"/>
    </location>
</feature>
<dbReference type="PROSITE" id="PS00216">
    <property type="entry name" value="SUGAR_TRANSPORT_1"/>
    <property type="match status" value="1"/>
</dbReference>
<dbReference type="InterPro" id="IPR005829">
    <property type="entry name" value="Sugar_transporter_CS"/>
</dbReference>
<feature type="transmembrane region" description="Helical" evidence="8">
    <location>
        <begin position="50"/>
        <end position="68"/>
    </location>
</feature>
<dbReference type="InterPro" id="IPR005828">
    <property type="entry name" value="MFS_sugar_transport-like"/>
</dbReference>
<evidence type="ECO:0000256" key="2">
    <source>
        <dbReference type="ARBA" id="ARBA00010992"/>
    </source>
</evidence>
<feature type="transmembrane region" description="Helical" evidence="8">
    <location>
        <begin position="545"/>
        <end position="564"/>
    </location>
</feature>
<dbReference type="PROSITE" id="PS50850">
    <property type="entry name" value="MFS"/>
    <property type="match status" value="1"/>
</dbReference>
<name>A0A0G4N274_VERLO</name>
<evidence type="ECO:0000313" key="11">
    <source>
        <dbReference type="Proteomes" id="UP000044602"/>
    </source>
</evidence>
<feature type="transmembrane region" description="Helical" evidence="8">
    <location>
        <begin position="150"/>
        <end position="167"/>
    </location>
</feature>
<feature type="region of interest" description="Disordered" evidence="7">
    <location>
        <begin position="1"/>
        <end position="20"/>
    </location>
</feature>
<dbReference type="InterPro" id="IPR050360">
    <property type="entry name" value="MFS_Sugar_Transporters"/>
</dbReference>